<dbReference type="Proteomes" id="UP000282656">
    <property type="component" value="Unassembled WGS sequence"/>
</dbReference>
<comment type="caution">
    <text evidence="1">The sequence shown here is derived from an EMBL/GenBank/DDBJ whole genome shotgun (WGS) entry which is preliminary data.</text>
</comment>
<organism evidence="1 2">
    <name type="scientific">Corallococcus interemptor</name>
    <dbReference type="NCBI Taxonomy" id="2316720"/>
    <lineage>
        <taxon>Bacteria</taxon>
        <taxon>Pseudomonadati</taxon>
        <taxon>Myxococcota</taxon>
        <taxon>Myxococcia</taxon>
        <taxon>Myxococcales</taxon>
        <taxon>Cystobacterineae</taxon>
        <taxon>Myxococcaceae</taxon>
        <taxon>Corallococcus</taxon>
    </lineage>
</organism>
<protein>
    <recommendedName>
        <fullName evidence="3">Nucleotidyl transferase AbiEii/AbiGii toxin family protein</fullName>
    </recommendedName>
</protein>
<dbReference type="Pfam" id="PF08843">
    <property type="entry name" value="AbiEii"/>
    <property type="match status" value="1"/>
</dbReference>
<proteinExistence type="predicted"/>
<accession>A0A3A8R240</accession>
<sequence length="323" mass="36373">MTFIHDDPEFDQLLRIVADKRRLSLALTEKDYWVTHTLWALHDAGFEVWFKGGTSLSKGFSLIQRFSEDLDLKLEAGTVDLPGVTDWSRTGVGATKVRRAYFEALAECIQVPGARTELDADGADRYWRSANVRILYPAQHLGGMAGVLRPFVLLEVGNARVTPFVRRDMASFVHEELEAQRQLTDFKDNRPRAVRCVHPMVTLLEKVDALQRRLQREPLEPATFVRHYEDAARIIAAEDALPPLADYPDVRALAEEMIRQKQIVAPPAGDSRHFLPGGEGTAAIRAAFEAIAPMFWGPRQTLDEAVAVICAWLTRFHSASRWA</sequence>
<dbReference type="InterPro" id="IPR014942">
    <property type="entry name" value="AbiEii"/>
</dbReference>
<reference evidence="2" key="1">
    <citation type="submission" date="2018-09" db="EMBL/GenBank/DDBJ databases">
        <authorList>
            <person name="Livingstone P.G."/>
            <person name="Whitworth D.E."/>
        </authorList>
    </citation>
    <scope>NUCLEOTIDE SEQUENCE [LARGE SCALE GENOMIC DNA]</scope>
    <source>
        <strain evidence="2">AB047A</strain>
    </source>
</reference>
<dbReference type="AlphaFoldDB" id="A0A3A8R240"/>
<dbReference type="EMBL" id="RAWM01000006">
    <property type="protein sequence ID" value="RKH72825.1"/>
    <property type="molecule type" value="Genomic_DNA"/>
</dbReference>
<keyword evidence="2" id="KW-1185">Reference proteome</keyword>
<name>A0A3A8R240_9BACT</name>
<evidence type="ECO:0008006" key="3">
    <source>
        <dbReference type="Google" id="ProtNLM"/>
    </source>
</evidence>
<dbReference type="OrthoDB" id="5504847at2"/>
<evidence type="ECO:0000313" key="2">
    <source>
        <dbReference type="Proteomes" id="UP000282656"/>
    </source>
</evidence>
<gene>
    <name evidence="1" type="ORF">D7X96_03940</name>
</gene>
<evidence type="ECO:0000313" key="1">
    <source>
        <dbReference type="EMBL" id="RKH72825.1"/>
    </source>
</evidence>
<dbReference type="RefSeq" id="WP_121769018.1">
    <property type="nucleotide sequence ID" value="NZ_RAWM01000006.1"/>
</dbReference>
<dbReference type="Gene3D" id="3.10.450.620">
    <property type="entry name" value="JHP933, nucleotidyltransferase-like core domain"/>
    <property type="match status" value="1"/>
</dbReference>